<dbReference type="InterPro" id="IPR000889">
    <property type="entry name" value="Glutathione_peroxidase"/>
</dbReference>
<dbReference type="AlphaFoldDB" id="A0AAD3DHJ8"/>
<comment type="caution">
    <text evidence="6">The sequence shown here is derived from an EMBL/GenBank/DDBJ whole genome shotgun (WGS) entry which is preliminary data.</text>
</comment>
<gene>
    <name evidence="6" type="ORF">Agub_g665</name>
</gene>
<dbReference type="InterPro" id="IPR036249">
    <property type="entry name" value="Thioredoxin-like_sf"/>
</dbReference>
<evidence type="ECO:0000256" key="4">
    <source>
        <dbReference type="RuleBase" id="RU000499"/>
    </source>
</evidence>
<evidence type="ECO:0000256" key="3">
    <source>
        <dbReference type="ARBA" id="ARBA00023002"/>
    </source>
</evidence>
<evidence type="ECO:0000313" key="7">
    <source>
        <dbReference type="Proteomes" id="UP001054857"/>
    </source>
</evidence>
<feature type="region of interest" description="Disordered" evidence="5">
    <location>
        <begin position="68"/>
        <end position="197"/>
    </location>
</feature>
<dbReference type="FunFam" id="3.40.30.10:FF:000314">
    <property type="entry name" value="Glutathione peroxidase"/>
    <property type="match status" value="1"/>
</dbReference>
<dbReference type="Proteomes" id="UP001054857">
    <property type="component" value="Unassembled WGS sequence"/>
</dbReference>
<keyword evidence="7" id="KW-1185">Reference proteome</keyword>
<evidence type="ECO:0000256" key="1">
    <source>
        <dbReference type="ARBA" id="ARBA00006926"/>
    </source>
</evidence>
<reference evidence="6 7" key="1">
    <citation type="journal article" date="2021" name="Sci. Rep.">
        <title>Genome sequencing of the multicellular alga Astrephomene provides insights into convergent evolution of germ-soma differentiation.</title>
        <authorList>
            <person name="Yamashita S."/>
            <person name="Yamamoto K."/>
            <person name="Matsuzaki R."/>
            <person name="Suzuki S."/>
            <person name="Yamaguchi H."/>
            <person name="Hirooka S."/>
            <person name="Minakuchi Y."/>
            <person name="Miyagishima S."/>
            <person name="Kawachi M."/>
            <person name="Toyoda A."/>
            <person name="Nozaki H."/>
        </authorList>
    </citation>
    <scope>NUCLEOTIDE SEQUENCE [LARGE SCALE GENOMIC DNA]</scope>
    <source>
        <strain evidence="6 7">NIES-4017</strain>
    </source>
</reference>
<evidence type="ECO:0000313" key="6">
    <source>
        <dbReference type="EMBL" id="GFR40111.1"/>
    </source>
</evidence>
<accession>A0AAD3DHJ8</accession>
<feature type="compositionally biased region" description="Basic and acidic residues" evidence="5">
    <location>
        <begin position="80"/>
        <end position="103"/>
    </location>
</feature>
<keyword evidence="3 4" id="KW-0560">Oxidoreductase</keyword>
<dbReference type="PANTHER" id="PTHR11592">
    <property type="entry name" value="GLUTATHIONE PEROXIDASE"/>
    <property type="match status" value="1"/>
</dbReference>
<dbReference type="SUPFAM" id="SSF52833">
    <property type="entry name" value="Thioredoxin-like"/>
    <property type="match status" value="1"/>
</dbReference>
<dbReference type="Gene3D" id="3.40.30.10">
    <property type="entry name" value="Glutaredoxin"/>
    <property type="match status" value="1"/>
</dbReference>
<evidence type="ECO:0000256" key="5">
    <source>
        <dbReference type="SAM" id="MobiDB-lite"/>
    </source>
</evidence>
<comment type="similarity">
    <text evidence="1 4">Belongs to the glutathione peroxidase family.</text>
</comment>
<sequence>MALKREAPLLPVHSVRHPQKRMRRKATLMRVVILVTILFGVGYAAFAARYIGTSKHRKDLQDTLIRTQLERKSNGAGAQHEGRALKAEDGAAKPHEAHAHASRDGNLTGTVASASPSPSPADTRSVGSPARHPRLHQLPQNQPVVRPPPVLSGSRHRGQQELHSSQQHPQQQHPQQHPQPPSDSQEPGAPLTAPITSPITAPITAPVIAPLTAPRIAPHHKSTREGRHHVYDNAQRPHEHAQHHEEHPQLSHVPTERPHAPPVTAGPVEADRAAETRTVQAPSLAVGSRIEADSRTSSPVVQAPSLAVGSLIEADSHTTDRAADLVEPGGVSRVLHAVTEPTAEAPVRLAAPITVTHVEPDSRETQQAQQQQLREPLLAAPIETDSSSQGAKVQAPDESRLLRVRVEAENAAPRGAGEEEVHAPVRAPVIRALHEDTAPQRKPAAQGMYTLQAVDIDGRTRSLSEFAGKVTLVVNVASACGFTDENYRGLVKTYEKYRHHGLEILGFPCNQFGAQESGSEADIKSFCSAKYHVDFPMFSKVDVNGPGTHPVYQFLKRELPEAEGGGGGKGPGKDLIWNFQKILVNHEGRPVKLFYQSWDQGAVEQAIYRLLHEARTAGALGAASQ</sequence>
<proteinExistence type="inferred from homology"/>
<organism evidence="6 7">
    <name type="scientific">Astrephomene gubernaculifera</name>
    <dbReference type="NCBI Taxonomy" id="47775"/>
    <lineage>
        <taxon>Eukaryota</taxon>
        <taxon>Viridiplantae</taxon>
        <taxon>Chlorophyta</taxon>
        <taxon>core chlorophytes</taxon>
        <taxon>Chlorophyceae</taxon>
        <taxon>CS clade</taxon>
        <taxon>Chlamydomonadales</taxon>
        <taxon>Astrephomenaceae</taxon>
        <taxon>Astrephomene</taxon>
    </lineage>
</organism>
<dbReference type="EMBL" id="BMAR01000001">
    <property type="protein sequence ID" value="GFR40111.1"/>
    <property type="molecule type" value="Genomic_DNA"/>
</dbReference>
<protein>
    <recommendedName>
        <fullName evidence="4">Glutathione peroxidase</fullName>
    </recommendedName>
</protein>
<feature type="region of interest" description="Disordered" evidence="5">
    <location>
        <begin position="236"/>
        <end position="297"/>
    </location>
</feature>
<dbReference type="PROSITE" id="PS51355">
    <property type="entry name" value="GLUTATHIONE_PEROXID_3"/>
    <property type="match status" value="1"/>
</dbReference>
<dbReference type="GO" id="GO:0004601">
    <property type="term" value="F:peroxidase activity"/>
    <property type="evidence" value="ECO:0007669"/>
    <property type="project" value="UniProtKB-KW"/>
</dbReference>
<feature type="compositionally biased region" description="Basic and acidic residues" evidence="5">
    <location>
        <begin position="236"/>
        <end position="259"/>
    </location>
</feature>
<dbReference type="CDD" id="cd00340">
    <property type="entry name" value="GSH_Peroxidase"/>
    <property type="match status" value="1"/>
</dbReference>
<dbReference type="GO" id="GO:0006979">
    <property type="term" value="P:response to oxidative stress"/>
    <property type="evidence" value="ECO:0007669"/>
    <property type="project" value="InterPro"/>
</dbReference>
<dbReference type="PROSITE" id="PS00763">
    <property type="entry name" value="GLUTATHIONE_PEROXID_2"/>
    <property type="match status" value="1"/>
</dbReference>
<dbReference type="Pfam" id="PF00255">
    <property type="entry name" value="GSHPx"/>
    <property type="match status" value="1"/>
</dbReference>
<evidence type="ECO:0000256" key="2">
    <source>
        <dbReference type="ARBA" id="ARBA00022559"/>
    </source>
</evidence>
<feature type="compositionally biased region" description="Low complexity" evidence="5">
    <location>
        <begin position="161"/>
        <end position="187"/>
    </location>
</feature>
<dbReference type="InterPro" id="IPR029760">
    <property type="entry name" value="GPX_CS"/>
</dbReference>
<name>A0AAD3DHJ8_9CHLO</name>
<keyword evidence="2 4" id="KW-0575">Peroxidase</keyword>
<dbReference type="PANTHER" id="PTHR11592:SF132">
    <property type="entry name" value="GLUTATHIONE PEROXIDASE 7, CHLOROPLASTIC-RELATED"/>
    <property type="match status" value="1"/>
</dbReference>
<dbReference type="PRINTS" id="PR01011">
    <property type="entry name" value="GLUTPROXDASE"/>
</dbReference>